<sequence length="194" mass="21988">MSTSNCAPRHVWTKEEEGTLVECLMELVSMGDENRIMVRATTVIDCRIKTLKQTFQAIVEMHGPACSGFEWNDEEKFASCSEGTPEQTFPYYDLHICLVEIGRRVGSLRHLPTWGLTSLAGMTDLIWGMETRSSRPCTARGLTSRKTMYVYPNLLALQRVGPDQVDPKERGEVSETWMLKAYIWRSTKQTSNSG</sequence>
<organism evidence="1 2">
    <name type="scientific">Cucumis melo var. makuwa</name>
    <name type="common">Oriental melon</name>
    <dbReference type="NCBI Taxonomy" id="1194695"/>
    <lineage>
        <taxon>Eukaryota</taxon>
        <taxon>Viridiplantae</taxon>
        <taxon>Streptophyta</taxon>
        <taxon>Embryophyta</taxon>
        <taxon>Tracheophyta</taxon>
        <taxon>Spermatophyta</taxon>
        <taxon>Magnoliopsida</taxon>
        <taxon>eudicotyledons</taxon>
        <taxon>Gunneridae</taxon>
        <taxon>Pentapetalae</taxon>
        <taxon>rosids</taxon>
        <taxon>fabids</taxon>
        <taxon>Cucurbitales</taxon>
        <taxon>Cucurbitaceae</taxon>
        <taxon>Benincaseae</taxon>
        <taxon>Cucumis</taxon>
    </lineage>
</organism>
<evidence type="ECO:0000313" key="2">
    <source>
        <dbReference type="Proteomes" id="UP000321947"/>
    </source>
</evidence>
<reference evidence="1 2" key="1">
    <citation type="submission" date="2019-08" db="EMBL/GenBank/DDBJ databases">
        <title>Draft genome sequences of two oriental melons (Cucumis melo L. var makuwa).</title>
        <authorList>
            <person name="Kwon S.-Y."/>
        </authorList>
    </citation>
    <scope>NUCLEOTIDE SEQUENCE [LARGE SCALE GENOMIC DNA]</scope>
    <source>
        <strain evidence="2">cv. Chang Bougi</strain>
        <tissue evidence="1">Leaf</tissue>
    </source>
</reference>
<dbReference type="EMBL" id="SSTD01008307">
    <property type="protein sequence ID" value="TYK16365.1"/>
    <property type="molecule type" value="Genomic_DNA"/>
</dbReference>
<name>A0A5D3CXZ7_CUCMM</name>
<evidence type="ECO:0000313" key="1">
    <source>
        <dbReference type="EMBL" id="TYK16365.1"/>
    </source>
</evidence>
<accession>A0A5D3CXZ7</accession>
<protein>
    <submittedName>
        <fullName evidence="1">Retrotransposon protein</fullName>
    </submittedName>
</protein>
<dbReference type="Proteomes" id="UP000321947">
    <property type="component" value="Unassembled WGS sequence"/>
</dbReference>
<proteinExistence type="predicted"/>
<gene>
    <name evidence="1" type="ORF">E5676_scaffold21G001540</name>
</gene>
<dbReference type="AlphaFoldDB" id="A0A5D3CXZ7"/>
<comment type="caution">
    <text evidence="1">The sequence shown here is derived from an EMBL/GenBank/DDBJ whole genome shotgun (WGS) entry which is preliminary data.</text>
</comment>